<gene>
    <name evidence="1" type="ORF">ROHU_029691</name>
</gene>
<accession>A0A498LXW1</accession>
<dbReference type="Proteomes" id="UP000290572">
    <property type="component" value="Unassembled WGS sequence"/>
</dbReference>
<dbReference type="AlphaFoldDB" id="A0A498LXW1"/>
<organism evidence="1 2">
    <name type="scientific">Labeo rohita</name>
    <name type="common">Indian major carp</name>
    <name type="synonym">Cyprinus rohita</name>
    <dbReference type="NCBI Taxonomy" id="84645"/>
    <lineage>
        <taxon>Eukaryota</taxon>
        <taxon>Metazoa</taxon>
        <taxon>Chordata</taxon>
        <taxon>Craniata</taxon>
        <taxon>Vertebrata</taxon>
        <taxon>Euteleostomi</taxon>
        <taxon>Actinopterygii</taxon>
        <taxon>Neopterygii</taxon>
        <taxon>Teleostei</taxon>
        <taxon>Ostariophysi</taxon>
        <taxon>Cypriniformes</taxon>
        <taxon>Cyprinidae</taxon>
        <taxon>Labeoninae</taxon>
        <taxon>Labeonini</taxon>
        <taxon>Labeo</taxon>
    </lineage>
</organism>
<name>A0A498LXW1_LABRO</name>
<proteinExistence type="predicted"/>
<keyword evidence="2" id="KW-1185">Reference proteome</keyword>
<reference evidence="1 2" key="1">
    <citation type="submission" date="2018-03" db="EMBL/GenBank/DDBJ databases">
        <title>Draft genome sequence of Rohu Carp (Labeo rohita).</title>
        <authorList>
            <person name="Das P."/>
            <person name="Kushwaha B."/>
            <person name="Joshi C.G."/>
            <person name="Kumar D."/>
            <person name="Nagpure N.S."/>
            <person name="Sahoo L."/>
            <person name="Das S.P."/>
            <person name="Bit A."/>
            <person name="Patnaik S."/>
            <person name="Meher P.K."/>
            <person name="Jayasankar P."/>
            <person name="Koringa P.G."/>
            <person name="Patel N.V."/>
            <person name="Hinsu A.T."/>
            <person name="Kumar R."/>
            <person name="Pandey M."/>
            <person name="Agarwal S."/>
            <person name="Srivastava S."/>
            <person name="Singh M."/>
            <person name="Iquebal M.A."/>
            <person name="Jaiswal S."/>
            <person name="Angadi U.B."/>
            <person name="Kumar N."/>
            <person name="Raza M."/>
            <person name="Shah T.M."/>
            <person name="Rai A."/>
            <person name="Jena J.K."/>
        </authorList>
    </citation>
    <scope>NUCLEOTIDE SEQUENCE [LARGE SCALE GENOMIC DNA]</scope>
    <source>
        <strain evidence="1">DASCIFA01</strain>
        <tissue evidence="1">Testis</tissue>
    </source>
</reference>
<comment type="caution">
    <text evidence="1">The sequence shown here is derived from an EMBL/GenBank/DDBJ whole genome shotgun (WGS) entry which is preliminary data.</text>
</comment>
<evidence type="ECO:0000313" key="1">
    <source>
        <dbReference type="EMBL" id="RXN12056.1"/>
    </source>
</evidence>
<evidence type="ECO:0000313" key="2">
    <source>
        <dbReference type="Proteomes" id="UP000290572"/>
    </source>
</evidence>
<sequence>MLAYIAELEEEMTGALSQEKDVTELWTEIRTVTDLMLRSSRCLSLSTGRTLGLAVVGQYSAWLNLSTMGEKIKTHFLDQLIDPKGLFEPAVAAMQQQFEANRREQEAFRSFVPCKAPMQRQTLCRPVYTKTRPTGGKHIGTARGEDAHPHGGLFRMIKIGNHPLGSENSLLKQLWQRQCPRPHRLELRMT</sequence>
<dbReference type="EMBL" id="QBIY01013091">
    <property type="protein sequence ID" value="RXN12056.1"/>
    <property type="molecule type" value="Genomic_DNA"/>
</dbReference>
<protein>
    <submittedName>
        <fullName evidence="1">Putative GAG protein</fullName>
    </submittedName>
</protein>